<keyword evidence="11" id="KW-0378">Hydrolase</keyword>
<comment type="pathway">
    <text evidence="3">Cofactor biosynthesis; riboflavin biosynthesis; 5-amino-6-(D-ribitylamino)uracil from GTP: step 3/4.</text>
</comment>
<evidence type="ECO:0000313" key="12">
    <source>
        <dbReference type="Proteomes" id="UP000326944"/>
    </source>
</evidence>
<dbReference type="PROSITE" id="PS51747">
    <property type="entry name" value="CYT_DCMP_DEAMINASES_2"/>
    <property type="match status" value="1"/>
</dbReference>
<proteinExistence type="inferred from homology"/>
<evidence type="ECO:0000256" key="1">
    <source>
        <dbReference type="ARBA" id="ARBA00002151"/>
    </source>
</evidence>
<dbReference type="PANTHER" id="PTHR11079:SF162">
    <property type="entry name" value="RIBOFLAVIN BIOSYNTHESIS PROTEIN PYRD, CHLOROPLASTIC"/>
    <property type="match status" value="1"/>
</dbReference>
<evidence type="ECO:0000256" key="3">
    <source>
        <dbReference type="ARBA" id="ARBA00004910"/>
    </source>
</evidence>
<dbReference type="InterPro" id="IPR002125">
    <property type="entry name" value="CMP_dCMP_dom"/>
</dbReference>
<evidence type="ECO:0000256" key="7">
    <source>
        <dbReference type="ARBA" id="ARBA00013173"/>
    </source>
</evidence>
<dbReference type="UniPathway" id="UPA00275">
    <property type="reaction ID" value="UER00401"/>
</dbReference>
<dbReference type="KEGG" id="sulg:FJR48_07230"/>
<comment type="similarity">
    <text evidence="5">In the C-terminal section; belongs to the HTP reductase family.</text>
</comment>
<dbReference type="SUPFAM" id="SSF53597">
    <property type="entry name" value="Dihydrofolate reductase-like"/>
    <property type="match status" value="1"/>
</dbReference>
<protein>
    <recommendedName>
        <fullName evidence="8">Riboflavin biosynthesis protein RibD</fullName>
        <ecNumber evidence="7">1.1.1.193</ecNumber>
        <ecNumber evidence="6">3.5.4.26</ecNumber>
    </recommendedName>
</protein>
<keyword evidence="11" id="KW-0560">Oxidoreductase</keyword>
<feature type="domain" description="CMP/dCMP-type deaminase" evidence="10">
    <location>
        <begin position="3"/>
        <end position="141"/>
    </location>
</feature>
<gene>
    <name evidence="11" type="primary">ribD</name>
    <name evidence="11" type="ORF">FJR48_07230</name>
</gene>
<sequence length="344" mass="38726">MVANSEFFMNLALKEAWKYQGLTYPNPAVGCCVVSESGAILSVEAHKKAGLPHAEVEALKSAYFKLTNDEFILKLTNSADIHKYLIQNHNGIFKNCSVYTTLEPCSHIGKTPSCADLLSLLSIKKVYVGALDTNPEAACGNKKLLDADIEIQNGVLEAKCKELLYPFERWSKDKFVFFKWAQRLNGTYDGGIITSKESRKNVHDMRDKCDLLVIGGESVRIDRPTLDARLVDGKAPDILIYSRKSEFDKTIPLFKVEGRKVIISDNLDIIQKYKNIMIEGGANMFEATRDIVDRYLCYIAPKVGGSKVFNTNIEEFEILNILQDDKDIIMWLSSRQLIDEHNLG</sequence>
<comment type="pathway">
    <text evidence="2">Cofactor biosynthesis; riboflavin biosynthesis; 5-amino-6-(D-ribitylamino)uracil from GTP: step 2/4.</text>
</comment>
<dbReference type="GO" id="GO:0009231">
    <property type="term" value="P:riboflavin biosynthetic process"/>
    <property type="evidence" value="ECO:0007669"/>
    <property type="project" value="UniProtKB-UniPathway"/>
</dbReference>
<evidence type="ECO:0000256" key="8">
    <source>
        <dbReference type="ARBA" id="ARBA00019930"/>
    </source>
</evidence>
<dbReference type="Gene3D" id="3.40.140.10">
    <property type="entry name" value="Cytidine Deaminase, domain 2"/>
    <property type="match status" value="1"/>
</dbReference>
<organism evidence="11 12">
    <name type="scientific">Sulfurimonas lithotrophica</name>
    <dbReference type="NCBI Taxonomy" id="2590022"/>
    <lineage>
        <taxon>Bacteria</taxon>
        <taxon>Pseudomonadati</taxon>
        <taxon>Campylobacterota</taxon>
        <taxon>Epsilonproteobacteria</taxon>
        <taxon>Campylobacterales</taxon>
        <taxon>Sulfurimonadaceae</taxon>
        <taxon>Sulfurimonas</taxon>
    </lineage>
</organism>
<dbReference type="RefSeq" id="WP_152307480.1">
    <property type="nucleotide sequence ID" value="NZ_CP043617.1"/>
</dbReference>
<dbReference type="OrthoDB" id="9800865at2"/>
<dbReference type="InterPro" id="IPR002734">
    <property type="entry name" value="RibDG_C"/>
</dbReference>
<dbReference type="Proteomes" id="UP000326944">
    <property type="component" value="Chromosome"/>
</dbReference>
<evidence type="ECO:0000256" key="4">
    <source>
        <dbReference type="ARBA" id="ARBA00005259"/>
    </source>
</evidence>
<dbReference type="PANTHER" id="PTHR11079">
    <property type="entry name" value="CYTOSINE DEAMINASE FAMILY MEMBER"/>
    <property type="match status" value="1"/>
</dbReference>
<dbReference type="AlphaFoldDB" id="A0A5P8P1J7"/>
<evidence type="ECO:0000256" key="2">
    <source>
        <dbReference type="ARBA" id="ARBA00004882"/>
    </source>
</evidence>
<keyword evidence="9" id="KW-0511">Multifunctional enzyme</keyword>
<dbReference type="InterPro" id="IPR004794">
    <property type="entry name" value="Eubact_RibD"/>
</dbReference>
<dbReference type="EC" id="1.1.1.193" evidence="7"/>
<dbReference type="Gene3D" id="3.40.430.10">
    <property type="entry name" value="Dihydrofolate Reductase, subunit A"/>
    <property type="match status" value="1"/>
</dbReference>
<dbReference type="Pfam" id="PF00383">
    <property type="entry name" value="dCMP_cyt_deam_1"/>
    <property type="match status" value="1"/>
</dbReference>
<dbReference type="SUPFAM" id="SSF53927">
    <property type="entry name" value="Cytidine deaminase-like"/>
    <property type="match status" value="1"/>
</dbReference>
<reference evidence="11 12" key="1">
    <citation type="submission" date="2019-09" db="EMBL/GenBank/DDBJ databases">
        <title>Sulfurimonas gotlandica sp. nov., a chemoautotrophic and psychrotolerant epsilonproteobacterium isolated from a pelagic redoxcline, and an emended description of the genus Sulfurimonas.</title>
        <authorList>
            <person name="Wang S."/>
            <person name="Jiang L."/>
            <person name="Shao S."/>
        </authorList>
    </citation>
    <scope>NUCLEOTIDE SEQUENCE [LARGE SCALE GENOMIC DNA]</scope>
    <source>
        <strain evidence="11 12">GYSZ_1</strain>
    </source>
</reference>
<keyword evidence="12" id="KW-1185">Reference proteome</keyword>
<dbReference type="Pfam" id="PF01872">
    <property type="entry name" value="RibD_C"/>
    <property type="match status" value="1"/>
</dbReference>
<name>A0A5P8P1J7_9BACT</name>
<evidence type="ECO:0000256" key="9">
    <source>
        <dbReference type="ARBA" id="ARBA00023268"/>
    </source>
</evidence>
<dbReference type="EMBL" id="CP043617">
    <property type="protein sequence ID" value="QFR49536.1"/>
    <property type="molecule type" value="Genomic_DNA"/>
</dbReference>
<evidence type="ECO:0000256" key="5">
    <source>
        <dbReference type="ARBA" id="ARBA00007417"/>
    </source>
</evidence>
<dbReference type="InterPro" id="IPR016193">
    <property type="entry name" value="Cytidine_deaminase-like"/>
</dbReference>
<comment type="similarity">
    <text evidence="4">In the N-terminal section; belongs to the cytidine and deoxycytidylate deaminase family.</text>
</comment>
<comment type="function">
    <text evidence="1">Converts 2,5-diamino-6-(ribosylamino)-4(3h)-pyrimidinone 5'-phosphate into 5-amino-6-(ribosylamino)-2,4(1h,3h)-pyrimidinedione 5'-phosphate.</text>
</comment>
<evidence type="ECO:0000256" key="6">
    <source>
        <dbReference type="ARBA" id="ARBA00012766"/>
    </source>
</evidence>
<dbReference type="InterPro" id="IPR024072">
    <property type="entry name" value="DHFR-like_dom_sf"/>
</dbReference>
<dbReference type="GO" id="GO:0008703">
    <property type="term" value="F:5-amino-6-(5-phosphoribosylamino)uracil reductase activity"/>
    <property type="evidence" value="ECO:0007669"/>
    <property type="project" value="UniProtKB-EC"/>
</dbReference>
<dbReference type="CDD" id="cd01284">
    <property type="entry name" value="Riboflavin_deaminase-reductase"/>
    <property type="match status" value="1"/>
</dbReference>
<evidence type="ECO:0000313" key="11">
    <source>
        <dbReference type="EMBL" id="QFR49536.1"/>
    </source>
</evidence>
<dbReference type="GO" id="GO:0008835">
    <property type="term" value="F:diaminohydroxyphosphoribosylaminopyrimidine deaminase activity"/>
    <property type="evidence" value="ECO:0007669"/>
    <property type="project" value="UniProtKB-EC"/>
</dbReference>
<dbReference type="NCBIfam" id="TIGR00326">
    <property type="entry name" value="eubact_ribD"/>
    <property type="match status" value="1"/>
</dbReference>
<evidence type="ECO:0000259" key="10">
    <source>
        <dbReference type="PROSITE" id="PS51747"/>
    </source>
</evidence>
<accession>A0A5P8P1J7</accession>
<dbReference type="EC" id="3.5.4.26" evidence="6"/>